<comment type="caution">
    <text evidence="1">The sequence shown here is derived from an EMBL/GenBank/DDBJ whole genome shotgun (WGS) entry which is preliminary data.</text>
</comment>
<name>A0AA86V7P3_9EUKA</name>
<keyword evidence="3" id="KW-1185">Reference proteome</keyword>
<dbReference type="EMBL" id="CAXDID020000061">
    <property type="protein sequence ID" value="CAL6010619.1"/>
    <property type="molecule type" value="Genomic_DNA"/>
</dbReference>
<protein>
    <submittedName>
        <fullName evidence="2">Hypothetical_protein</fullName>
    </submittedName>
</protein>
<organism evidence="1">
    <name type="scientific">Hexamita inflata</name>
    <dbReference type="NCBI Taxonomy" id="28002"/>
    <lineage>
        <taxon>Eukaryota</taxon>
        <taxon>Metamonada</taxon>
        <taxon>Diplomonadida</taxon>
        <taxon>Hexamitidae</taxon>
        <taxon>Hexamitinae</taxon>
        <taxon>Hexamita</taxon>
    </lineage>
</organism>
<sequence>MQVGKQDSNNNLTIVSSNENYNYQYGGIVMQLQVSKLYIQNMVTQQFQVLNTQNIIQAGSIIGNVKSIQSYISFSLINVGSMEYFPVNSSVQSYGIIGCLEGDLYLSQSIIQYHIDGQAILCNTGIIGQISVNSNMTIFTGLSLSFYKSTKVFDQLIDNNIAVLIGYNKCYNVSINDSNFFNITINSGNSAAVLFASMFDSTVKIINLDISMTNIVLVSPQYANASLLISIAKNINMRMQHVKIYDSNISSQSNSSNSAIIIAYSNNNTIITTDINVVECQSISMSAYIAYASAAITVNEYSNLRFYDFKLFGSLIQTNSTFLSGILAGLLCSSQASILQLDSIEIYQSNFSSYSVIPQANAILGQIYNDTVYIQKSSVSEIFINASDLTNVDESFRTEMAISSSFIGMAHNSQIQIAKVQLENSDSYISYNFQLTISGIVSYETLCQINVSEIIIKQCKFIASSQTGNVFAAAVLGTHNIDSSVQTRNTVQIFNVNVQNIYIIGTTQQISQCSGIGSFNYKIIENIQNIKLQNSQIQCNGAQFSRAGAIYSGIAQCTVMIQNFYTYNINVISTTTNNSYIGGLIGNSQDCTITMQSCIIKNSNISGYSISPGNVSITGGIIGRLDVTNLTMIDIYTKNINLITNGVSAYSGSLIGRANTLLDNDTYEYSIVQIYLYKCQIESTNIKYTSDNPLISLVLYANTVKLAQIKIEIIDSYSTGISYINEQQVSNCQQIQITHDDIMYTIPQYGC</sequence>
<reference evidence="1" key="1">
    <citation type="submission" date="2023-06" db="EMBL/GenBank/DDBJ databases">
        <authorList>
            <person name="Kurt Z."/>
        </authorList>
    </citation>
    <scope>NUCLEOTIDE SEQUENCE</scope>
</reference>
<accession>A0AA86V7P3</accession>
<dbReference type="AlphaFoldDB" id="A0AA86V7P3"/>
<reference evidence="2 3" key="2">
    <citation type="submission" date="2024-07" db="EMBL/GenBank/DDBJ databases">
        <authorList>
            <person name="Akdeniz Z."/>
        </authorList>
    </citation>
    <scope>NUCLEOTIDE SEQUENCE [LARGE SCALE GENOMIC DNA]</scope>
</reference>
<evidence type="ECO:0000313" key="1">
    <source>
        <dbReference type="EMBL" id="CAI9958648.1"/>
    </source>
</evidence>
<dbReference type="Proteomes" id="UP001642409">
    <property type="component" value="Unassembled WGS sequence"/>
</dbReference>
<proteinExistence type="predicted"/>
<dbReference type="EMBL" id="CATOUU010000906">
    <property type="protein sequence ID" value="CAI9958648.1"/>
    <property type="molecule type" value="Genomic_DNA"/>
</dbReference>
<evidence type="ECO:0000313" key="2">
    <source>
        <dbReference type="EMBL" id="CAL6010619.1"/>
    </source>
</evidence>
<gene>
    <name evidence="2" type="ORF">HINF_LOCUS22177</name>
    <name evidence="1" type="ORF">HINF_LOCUS46293</name>
</gene>
<evidence type="ECO:0000313" key="3">
    <source>
        <dbReference type="Proteomes" id="UP001642409"/>
    </source>
</evidence>